<gene>
    <name evidence="2" type="ORF">APB76_14380</name>
</gene>
<feature type="transmembrane region" description="Helical" evidence="1">
    <location>
        <begin position="9"/>
        <end position="31"/>
    </location>
</feature>
<accession>A0A177XX05</accession>
<keyword evidence="1" id="KW-1133">Transmembrane helix</keyword>
<keyword evidence="1" id="KW-0812">Transmembrane</keyword>
<name>A0A177XX05_9VIBR</name>
<evidence type="ECO:0000313" key="3">
    <source>
        <dbReference type="Proteomes" id="UP000078406"/>
    </source>
</evidence>
<dbReference type="Proteomes" id="UP000078406">
    <property type="component" value="Unassembled WGS sequence"/>
</dbReference>
<dbReference type="AlphaFoldDB" id="A0A177XX05"/>
<evidence type="ECO:0000256" key="1">
    <source>
        <dbReference type="SAM" id="Phobius"/>
    </source>
</evidence>
<keyword evidence="1" id="KW-0472">Membrane</keyword>
<reference evidence="2 3" key="1">
    <citation type="journal article" date="2016" name="Syst. Appl. Microbiol.">
        <title>Vibrio bivalvicida sp. nov., a novel larval pathogen for bivalve molluscs reared in a hatchery.</title>
        <authorList>
            <person name="Dubert J."/>
            <person name="Romalde J.L."/>
            <person name="Prado S."/>
            <person name="Barja J.L."/>
        </authorList>
    </citation>
    <scope>NUCLEOTIDE SEQUENCE [LARGE SCALE GENOMIC DNA]</scope>
    <source>
        <strain evidence="2 3">605</strain>
    </source>
</reference>
<dbReference type="RefSeq" id="WP_054961694.1">
    <property type="nucleotide sequence ID" value="NZ_LLEI02000043.1"/>
</dbReference>
<organism evidence="2 3">
    <name type="scientific">Vibrio bivalvicida</name>
    <dbReference type="NCBI Taxonomy" id="1276888"/>
    <lineage>
        <taxon>Bacteria</taxon>
        <taxon>Pseudomonadati</taxon>
        <taxon>Pseudomonadota</taxon>
        <taxon>Gammaproteobacteria</taxon>
        <taxon>Vibrionales</taxon>
        <taxon>Vibrionaceae</taxon>
        <taxon>Vibrio</taxon>
        <taxon>Vibrio oreintalis group</taxon>
    </lineage>
</organism>
<proteinExistence type="predicted"/>
<evidence type="ECO:0000313" key="2">
    <source>
        <dbReference type="EMBL" id="OAJ93152.1"/>
    </source>
</evidence>
<sequence length="154" mass="17543">MQLLYNVKLIYGGFLLSGFSFLIFGVVSAVFCNDTYVFSKEIGKGDDQNPSMVEEFSFSFVRGEVKSRYILYQGYDSLMYIDYNGYYLKFFSTYITVSIASIRKGANISSQVKLKKIKIYSDGDGLVLDMDIPTLLIDNQVVRESAIKFQQKLT</sequence>
<comment type="caution">
    <text evidence="2">The sequence shown here is derived from an EMBL/GenBank/DDBJ whole genome shotgun (WGS) entry which is preliminary data.</text>
</comment>
<dbReference type="EMBL" id="LLEI02000043">
    <property type="protein sequence ID" value="OAJ93152.1"/>
    <property type="molecule type" value="Genomic_DNA"/>
</dbReference>
<protein>
    <submittedName>
        <fullName evidence="2">Uncharacterized protein</fullName>
    </submittedName>
</protein>